<dbReference type="EMBL" id="JAYMYQ010000003">
    <property type="protein sequence ID" value="KAK7344891.1"/>
    <property type="molecule type" value="Genomic_DNA"/>
</dbReference>
<evidence type="ECO:0000256" key="1">
    <source>
        <dbReference type="SAM" id="MobiDB-lite"/>
    </source>
</evidence>
<proteinExistence type="predicted"/>
<protein>
    <submittedName>
        <fullName evidence="2">Uncharacterized protein</fullName>
    </submittedName>
</protein>
<feature type="region of interest" description="Disordered" evidence="1">
    <location>
        <begin position="68"/>
        <end position="91"/>
    </location>
</feature>
<sequence length="134" mass="15080">MRRSIKSCITEFTSVAKQNCMDTMQGTLKSGTRRHARDQGDWMETPGIMRNQLHQKTLLRETIWVEPRSRRPNTTSGVKSSRTPSKVNPKPLIMHTGREFLDAQAGHRDTHHSMMAVTSTLSCSRTAGVPAFLS</sequence>
<evidence type="ECO:0000313" key="3">
    <source>
        <dbReference type="Proteomes" id="UP001367508"/>
    </source>
</evidence>
<comment type="caution">
    <text evidence="2">The sequence shown here is derived from an EMBL/GenBank/DDBJ whole genome shotgun (WGS) entry which is preliminary data.</text>
</comment>
<dbReference type="AlphaFoldDB" id="A0AAN9LZY3"/>
<keyword evidence="3" id="KW-1185">Reference proteome</keyword>
<feature type="compositionally biased region" description="Polar residues" evidence="1">
    <location>
        <begin position="72"/>
        <end position="86"/>
    </location>
</feature>
<reference evidence="2 3" key="1">
    <citation type="submission" date="2024-01" db="EMBL/GenBank/DDBJ databases">
        <title>The genomes of 5 underutilized Papilionoideae crops provide insights into root nodulation and disease resistanc.</title>
        <authorList>
            <person name="Jiang F."/>
        </authorList>
    </citation>
    <scope>NUCLEOTIDE SEQUENCE [LARGE SCALE GENOMIC DNA]</scope>
    <source>
        <strain evidence="2">LVBAO_FW01</strain>
        <tissue evidence="2">Leaves</tissue>
    </source>
</reference>
<organism evidence="2 3">
    <name type="scientific">Canavalia gladiata</name>
    <name type="common">Sword bean</name>
    <name type="synonym">Dolichos gladiatus</name>
    <dbReference type="NCBI Taxonomy" id="3824"/>
    <lineage>
        <taxon>Eukaryota</taxon>
        <taxon>Viridiplantae</taxon>
        <taxon>Streptophyta</taxon>
        <taxon>Embryophyta</taxon>
        <taxon>Tracheophyta</taxon>
        <taxon>Spermatophyta</taxon>
        <taxon>Magnoliopsida</taxon>
        <taxon>eudicotyledons</taxon>
        <taxon>Gunneridae</taxon>
        <taxon>Pentapetalae</taxon>
        <taxon>rosids</taxon>
        <taxon>fabids</taxon>
        <taxon>Fabales</taxon>
        <taxon>Fabaceae</taxon>
        <taxon>Papilionoideae</taxon>
        <taxon>50 kb inversion clade</taxon>
        <taxon>NPAAA clade</taxon>
        <taxon>indigoferoid/millettioid clade</taxon>
        <taxon>Phaseoleae</taxon>
        <taxon>Canavalia</taxon>
    </lineage>
</organism>
<dbReference type="Proteomes" id="UP001367508">
    <property type="component" value="Unassembled WGS sequence"/>
</dbReference>
<name>A0AAN9LZY3_CANGL</name>
<gene>
    <name evidence="2" type="ORF">VNO77_15102</name>
</gene>
<accession>A0AAN9LZY3</accession>
<evidence type="ECO:0000313" key="2">
    <source>
        <dbReference type="EMBL" id="KAK7344891.1"/>
    </source>
</evidence>